<comment type="caution">
    <text evidence="1">The sequence shown here is derived from an EMBL/GenBank/DDBJ whole genome shotgun (WGS) entry which is preliminary data.</text>
</comment>
<organism evidence="1">
    <name type="scientific">marine sediment metagenome</name>
    <dbReference type="NCBI Taxonomy" id="412755"/>
    <lineage>
        <taxon>unclassified sequences</taxon>
        <taxon>metagenomes</taxon>
        <taxon>ecological metagenomes</taxon>
    </lineage>
</organism>
<dbReference type="EMBL" id="BARW01000005">
    <property type="protein sequence ID" value="GAI67549.1"/>
    <property type="molecule type" value="Genomic_DNA"/>
</dbReference>
<reference evidence="1" key="1">
    <citation type="journal article" date="2014" name="Front. Microbiol.">
        <title>High frequency of phylogenetically diverse reductive dehalogenase-homologous genes in deep subseafloor sedimentary metagenomes.</title>
        <authorList>
            <person name="Kawai M."/>
            <person name="Futagami T."/>
            <person name="Toyoda A."/>
            <person name="Takaki Y."/>
            <person name="Nishi S."/>
            <person name="Hori S."/>
            <person name="Arai W."/>
            <person name="Tsubouchi T."/>
            <person name="Morono Y."/>
            <person name="Uchiyama I."/>
            <person name="Ito T."/>
            <person name="Fujiyama A."/>
            <person name="Inagaki F."/>
            <person name="Takami H."/>
        </authorList>
    </citation>
    <scope>NUCLEOTIDE SEQUENCE</scope>
    <source>
        <strain evidence="1">Expedition CK06-06</strain>
    </source>
</reference>
<dbReference type="AlphaFoldDB" id="X1SIG3"/>
<gene>
    <name evidence="1" type="ORF">S12H4_00091</name>
</gene>
<accession>X1SIG3</accession>
<proteinExistence type="predicted"/>
<sequence length="76" mass="8519">MNQRKTKAKPSVDFEILHIGLVDAVICTRLPIEEATRRLNAESPSGISSPWSFDGKKANQFPCPDGQGKTHYHFFC</sequence>
<name>X1SIG3_9ZZZZ</name>
<evidence type="ECO:0000313" key="1">
    <source>
        <dbReference type="EMBL" id="GAI67549.1"/>
    </source>
</evidence>
<protein>
    <submittedName>
        <fullName evidence="1">Uncharacterized protein</fullName>
    </submittedName>
</protein>